<comment type="caution">
    <text evidence="2">The sequence shown here is derived from an EMBL/GenBank/DDBJ whole genome shotgun (WGS) entry which is preliminary data.</text>
</comment>
<protein>
    <submittedName>
        <fullName evidence="2">Pyridoxamine 5'-phosphate oxidase family protein</fullName>
    </submittedName>
</protein>
<dbReference type="Pfam" id="PF01243">
    <property type="entry name" value="PNPOx_N"/>
    <property type="match status" value="1"/>
</dbReference>
<dbReference type="InterPro" id="IPR011576">
    <property type="entry name" value="Pyridox_Oxase_N"/>
</dbReference>
<dbReference type="Gene3D" id="2.30.110.10">
    <property type="entry name" value="Electron Transport, Fmn-binding Protein, Chain A"/>
    <property type="match status" value="1"/>
</dbReference>
<dbReference type="EMBL" id="JBFALK010000005">
    <property type="protein sequence ID" value="MEV0969311.1"/>
    <property type="molecule type" value="Genomic_DNA"/>
</dbReference>
<name>A0ABV3GCM1_MICGL</name>
<dbReference type="RefSeq" id="WP_358132227.1">
    <property type="nucleotide sequence ID" value="NZ_JBFALK010000005.1"/>
</dbReference>
<evidence type="ECO:0000313" key="2">
    <source>
        <dbReference type="EMBL" id="MEV0969311.1"/>
    </source>
</evidence>
<dbReference type="InterPro" id="IPR012349">
    <property type="entry name" value="Split_barrel_FMN-bd"/>
</dbReference>
<accession>A0ABV3GCM1</accession>
<dbReference type="SUPFAM" id="SSF50475">
    <property type="entry name" value="FMN-binding split barrel"/>
    <property type="match status" value="1"/>
</dbReference>
<reference evidence="2 3" key="1">
    <citation type="submission" date="2024-06" db="EMBL/GenBank/DDBJ databases">
        <title>The Natural Products Discovery Center: Release of the First 8490 Sequenced Strains for Exploring Actinobacteria Biosynthetic Diversity.</title>
        <authorList>
            <person name="Kalkreuter E."/>
            <person name="Kautsar S.A."/>
            <person name="Yang D."/>
            <person name="Bader C.D."/>
            <person name="Teijaro C.N."/>
            <person name="Fluegel L."/>
            <person name="Davis C.M."/>
            <person name="Simpson J.R."/>
            <person name="Lauterbach L."/>
            <person name="Steele A.D."/>
            <person name="Gui C."/>
            <person name="Meng S."/>
            <person name="Li G."/>
            <person name="Viehrig K."/>
            <person name="Ye F."/>
            <person name="Su P."/>
            <person name="Kiefer A.F."/>
            <person name="Nichols A."/>
            <person name="Cepeda A.J."/>
            <person name="Yan W."/>
            <person name="Fan B."/>
            <person name="Jiang Y."/>
            <person name="Adhikari A."/>
            <person name="Zheng C.-J."/>
            <person name="Schuster L."/>
            <person name="Cowan T.M."/>
            <person name="Smanski M.J."/>
            <person name="Chevrette M.G."/>
            <person name="De Carvalho L.P.S."/>
            <person name="Shen B."/>
        </authorList>
    </citation>
    <scope>NUCLEOTIDE SEQUENCE [LARGE SCALE GENOMIC DNA]</scope>
    <source>
        <strain evidence="2 3">NPDC050100</strain>
    </source>
</reference>
<dbReference type="Proteomes" id="UP001551675">
    <property type="component" value="Unassembled WGS sequence"/>
</dbReference>
<proteinExistence type="predicted"/>
<sequence length="139" mass="15436">MISELERRLSGAPVRGALMHLATLRTDGSPALCNVRYHATFSPDRLYFIAHHDRPHAHDLRSDIRVAGCIVSLGGDGHAPAEGVTFTGTARELPENTEIPDHPVRLSPGERLYRLDVTEWTLYDGDRPDQVPRVIPARP</sequence>
<gene>
    <name evidence="2" type="ORF">AB0I59_11810</name>
</gene>
<organism evidence="2 3">
    <name type="scientific">Microtetraspora glauca</name>
    <dbReference type="NCBI Taxonomy" id="1996"/>
    <lineage>
        <taxon>Bacteria</taxon>
        <taxon>Bacillati</taxon>
        <taxon>Actinomycetota</taxon>
        <taxon>Actinomycetes</taxon>
        <taxon>Streptosporangiales</taxon>
        <taxon>Streptosporangiaceae</taxon>
        <taxon>Microtetraspora</taxon>
    </lineage>
</organism>
<evidence type="ECO:0000259" key="1">
    <source>
        <dbReference type="Pfam" id="PF01243"/>
    </source>
</evidence>
<keyword evidence="3" id="KW-1185">Reference proteome</keyword>
<feature type="domain" description="Pyridoxamine 5'-phosphate oxidase N-terminal" evidence="1">
    <location>
        <begin position="18"/>
        <end position="98"/>
    </location>
</feature>
<evidence type="ECO:0000313" key="3">
    <source>
        <dbReference type="Proteomes" id="UP001551675"/>
    </source>
</evidence>